<feature type="region of interest" description="Disordered" evidence="4">
    <location>
        <begin position="264"/>
        <end position="293"/>
    </location>
</feature>
<accession>A0ABP6T439</accession>
<dbReference type="SMART" id="SM00822">
    <property type="entry name" value="PKS_KR"/>
    <property type="match status" value="1"/>
</dbReference>
<dbReference type="PANTHER" id="PTHR44196">
    <property type="entry name" value="DEHYDROGENASE/REDUCTASE SDR FAMILY MEMBER 7B"/>
    <property type="match status" value="1"/>
</dbReference>
<dbReference type="InterPro" id="IPR036291">
    <property type="entry name" value="NAD(P)-bd_dom_sf"/>
</dbReference>
<gene>
    <name evidence="6" type="ORF">GCM10020369_54760</name>
</gene>
<feature type="region of interest" description="Disordered" evidence="4">
    <location>
        <begin position="319"/>
        <end position="355"/>
    </location>
</feature>
<evidence type="ECO:0000256" key="1">
    <source>
        <dbReference type="ARBA" id="ARBA00006484"/>
    </source>
</evidence>
<dbReference type="SUPFAM" id="SSF51735">
    <property type="entry name" value="NAD(P)-binding Rossmann-fold domains"/>
    <property type="match status" value="1"/>
</dbReference>
<dbReference type="RefSeq" id="WP_345731097.1">
    <property type="nucleotide sequence ID" value="NZ_BAAAYN010000038.1"/>
</dbReference>
<feature type="compositionally biased region" description="Low complexity" evidence="4">
    <location>
        <begin position="320"/>
        <end position="332"/>
    </location>
</feature>
<evidence type="ECO:0000313" key="7">
    <source>
        <dbReference type="Proteomes" id="UP001501676"/>
    </source>
</evidence>
<feature type="compositionally biased region" description="Basic and acidic residues" evidence="4">
    <location>
        <begin position="271"/>
        <end position="284"/>
    </location>
</feature>
<evidence type="ECO:0000313" key="6">
    <source>
        <dbReference type="EMBL" id="GAA3392560.1"/>
    </source>
</evidence>
<dbReference type="PRINTS" id="PR00081">
    <property type="entry name" value="GDHRDH"/>
</dbReference>
<dbReference type="PROSITE" id="PS00061">
    <property type="entry name" value="ADH_SHORT"/>
    <property type="match status" value="1"/>
</dbReference>
<keyword evidence="2" id="KW-0560">Oxidoreductase</keyword>
<name>A0ABP6T439_9ACTN</name>
<keyword evidence="7" id="KW-1185">Reference proteome</keyword>
<dbReference type="InterPro" id="IPR020904">
    <property type="entry name" value="Sc_DH/Rdtase_CS"/>
</dbReference>
<dbReference type="PRINTS" id="PR00080">
    <property type="entry name" value="SDRFAMILY"/>
</dbReference>
<dbReference type="EMBL" id="BAAAYN010000038">
    <property type="protein sequence ID" value="GAA3392560.1"/>
    <property type="molecule type" value="Genomic_DNA"/>
</dbReference>
<dbReference type="Proteomes" id="UP001501676">
    <property type="component" value="Unassembled WGS sequence"/>
</dbReference>
<feature type="domain" description="Ketoreductase" evidence="5">
    <location>
        <begin position="8"/>
        <end position="192"/>
    </location>
</feature>
<dbReference type="Pfam" id="PF00106">
    <property type="entry name" value="adh_short"/>
    <property type="match status" value="1"/>
</dbReference>
<evidence type="ECO:0000256" key="3">
    <source>
        <dbReference type="RuleBase" id="RU000363"/>
    </source>
</evidence>
<dbReference type="InterPro" id="IPR002347">
    <property type="entry name" value="SDR_fam"/>
</dbReference>
<dbReference type="NCBIfam" id="NF005495">
    <property type="entry name" value="PRK07109.1"/>
    <property type="match status" value="1"/>
</dbReference>
<comment type="caution">
    <text evidence="6">The sequence shown here is derived from an EMBL/GenBank/DDBJ whole genome shotgun (WGS) entry which is preliminary data.</text>
</comment>
<evidence type="ECO:0000256" key="2">
    <source>
        <dbReference type="ARBA" id="ARBA00023002"/>
    </source>
</evidence>
<proteinExistence type="inferred from homology"/>
<reference evidence="7" key="1">
    <citation type="journal article" date="2019" name="Int. J. Syst. Evol. Microbiol.">
        <title>The Global Catalogue of Microorganisms (GCM) 10K type strain sequencing project: providing services to taxonomists for standard genome sequencing and annotation.</title>
        <authorList>
            <consortium name="The Broad Institute Genomics Platform"/>
            <consortium name="The Broad Institute Genome Sequencing Center for Infectious Disease"/>
            <person name="Wu L."/>
            <person name="Ma J."/>
        </authorList>
    </citation>
    <scope>NUCLEOTIDE SEQUENCE [LARGE SCALE GENOMIC DNA]</scope>
    <source>
        <strain evidence="7">JCM 9458</strain>
    </source>
</reference>
<dbReference type="Gene3D" id="3.40.50.720">
    <property type="entry name" value="NAD(P)-binding Rossmann-like Domain"/>
    <property type="match status" value="1"/>
</dbReference>
<comment type="similarity">
    <text evidence="1 3">Belongs to the short-chain dehydrogenases/reductases (SDR) family.</text>
</comment>
<evidence type="ECO:0000256" key="4">
    <source>
        <dbReference type="SAM" id="MobiDB-lite"/>
    </source>
</evidence>
<protein>
    <submittedName>
        <fullName evidence="6">SDR family oxidoreductase</fullName>
    </submittedName>
</protein>
<sequence length="355" mass="37256">MPKPVAEQVAVVVGASTGIGRATALAFAARGARVVCAARNAVALHTLVDQIRKDGGTATAVPTDVADPAAVRALADAAEQEFGRIDTWVNNAAVSIWGRIEDITDEEFDRVIRVNFLGQVHGVHAALPALRRAGGGVLIGVASVEGIRSVPLHAPYTASKFALRSFYDTLRIELAQSGDPIAVTTILPASIDTPLFEHGRSKIDAMPKPPPPVYAPELVADAIVAAAERPRREVAVGGAAVGFYLGQRLSPALTDALMSIRRLGAGSQQSDRPDNQLDNVDRPLGEPGQVRGTYSGRVLRRSVLTRVMSAAPRPGELLTAAVRRANARRAQATEGSGRPAGARSVPRRPVDSPAG</sequence>
<evidence type="ECO:0000259" key="5">
    <source>
        <dbReference type="SMART" id="SM00822"/>
    </source>
</evidence>
<dbReference type="PANTHER" id="PTHR44196:SF1">
    <property type="entry name" value="DEHYDROGENASE_REDUCTASE SDR FAMILY MEMBER 7B"/>
    <property type="match status" value="1"/>
</dbReference>
<dbReference type="InterPro" id="IPR057326">
    <property type="entry name" value="KR_dom"/>
</dbReference>
<organism evidence="6 7">
    <name type="scientific">Cryptosporangium minutisporangium</name>
    <dbReference type="NCBI Taxonomy" id="113569"/>
    <lineage>
        <taxon>Bacteria</taxon>
        <taxon>Bacillati</taxon>
        <taxon>Actinomycetota</taxon>
        <taxon>Actinomycetes</taxon>
        <taxon>Cryptosporangiales</taxon>
        <taxon>Cryptosporangiaceae</taxon>
        <taxon>Cryptosporangium</taxon>
    </lineage>
</organism>